<dbReference type="Proteomes" id="UP000012313">
    <property type="component" value="Unassembled WGS sequence"/>
</dbReference>
<organism evidence="1 2">
    <name type="scientific">Leptospira weilii serovar Ranarum str. ICFT</name>
    <dbReference type="NCBI Taxonomy" id="1218598"/>
    <lineage>
        <taxon>Bacteria</taxon>
        <taxon>Pseudomonadati</taxon>
        <taxon>Spirochaetota</taxon>
        <taxon>Spirochaetia</taxon>
        <taxon>Leptospirales</taxon>
        <taxon>Leptospiraceae</taxon>
        <taxon>Leptospira</taxon>
    </lineage>
</organism>
<sequence>MLLEILRIVCADSGWIASEKKIDKMSVTQPTKIFFFIKSSNCNCSKEKINLRRSQIGFGICFSLTIEFMNMVCCGEYF</sequence>
<keyword evidence="2" id="KW-1185">Reference proteome</keyword>
<proteinExistence type="predicted"/>
<comment type="caution">
    <text evidence="1">The sequence shown here is derived from an EMBL/GenBank/DDBJ whole genome shotgun (WGS) entry which is preliminary data.</text>
</comment>
<protein>
    <submittedName>
        <fullName evidence="1">Uncharacterized protein</fullName>
    </submittedName>
</protein>
<name>N1WD69_9LEPT</name>
<accession>N1WD69</accession>
<evidence type="ECO:0000313" key="2">
    <source>
        <dbReference type="Proteomes" id="UP000012313"/>
    </source>
</evidence>
<reference evidence="1" key="1">
    <citation type="submission" date="2013-03" db="EMBL/GenBank/DDBJ databases">
        <authorList>
            <person name="Harkins D.M."/>
            <person name="Durkin A.S."/>
            <person name="Brinkac L.M."/>
            <person name="Haft D.H."/>
            <person name="Selengut J.D."/>
            <person name="Sanka R."/>
            <person name="DePew J."/>
            <person name="Purushe J."/>
            <person name="Hartskeerl R.A."/>
            <person name="Ahmed A."/>
            <person name="van der Linden H."/>
            <person name="Goris M.G.A."/>
            <person name="Vinetz J.M."/>
            <person name="Sutton G.G."/>
            <person name="Nierman W.C."/>
            <person name="Fouts D.E."/>
        </authorList>
    </citation>
    <scope>NUCLEOTIDE SEQUENCE [LARGE SCALE GENOMIC DNA]</scope>
    <source>
        <strain evidence="1">ICFT</strain>
    </source>
</reference>
<dbReference type="AlphaFoldDB" id="N1WD69"/>
<evidence type="ECO:0000313" key="1">
    <source>
        <dbReference type="EMBL" id="EMY76870.1"/>
    </source>
</evidence>
<gene>
    <name evidence="1" type="ORF">LEP1GSC060_3407</name>
</gene>
<dbReference type="EMBL" id="AOHC02000041">
    <property type="protein sequence ID" value="EMY76870.1"/>
    <property type="molecule type" value="Genomic_DNA"/>
</dbReference>